<dbReference type="Proteomes" id="UP000466794">
    <property type="component" value="Unassembled WGS sequence"/>
</dbReference>
<accession>A0A7K1UZ03</accession>
<comment type="caution">
    <text evidence="1">The sequence shown here is derived from an EMBL/GenBank/DDBJ whole genome shotgun (WGS) entry which is preliminary data.</text>
</comment>
<dbReference type="RefSeq" id="WP_157389018.1">
    <property type="nucleotide sequence ID" value="NZ_WRPP01000003.1"/>
</dbReference>
<proteinExistence type="predicted"/>
<dbReference type="EMBL" id="WRPP01000003">
    <property type="protein sequence ID" value="MVU79487.1"/>
    <property type="molecule type" value="Genomic_DNA"/>
</dbReference>
<name>A0A7K1UZ03_9NOCA</name>
<keyword evidence="2" id="KW-1185">Reference proteome</keyword>
<evidence type="ECO:0008006" key="3">
    <source>
        <dbReference type="Google" id="ProtNLM"/>
    </source>
</evidence>
<reference evidence="1 2" key="1">
    <citation type="submission" date="2019-12" db="EMBL/GenBank/DDBJ databases">
        <title>Nocardia sp. nov. ET3-3 isolated from soil.</title>
        <authorList>
            <person name="Kanchanasin P."/>
            <person name="Tanasupawat S."/>
            <person name="Yuki M."/>
            <person name="Kudo T."/>
        </authorList>
    </citation>
    <scope>NUCLEOTIDE SEQUENCE [LARGE SCALE GENOMIC DNA]</scope>
    <source>
        <strain evidence="1 2">ET3-3</strain>
    </source>
</reference>
<gene>
    <name evidence="1" type="ORF">GPX89_19840</name>
</gene>
<organism evidence="1 2">
    <name type="scientific">Nocardia terrae</name>
    <dbReference type="NCBI Taxonomy" id="2675851"/>
    <lineage>
        <taxon>Bacteria</taxon>
        <taxon>Bacillati</taxon>
        <taxon>Actinomycetota</taxon>
        <taxon>Actinomycetes</taxon>
        <taxon>Mycobacteriales</taxon>
        <taxon>Nocardiaceae</taxon>
        <taxon>Nocardia</taxon>
    </lineage>
</organism>
<dbReference type="AlphaFoldDB" id="A0A7K1UZ03"/>
<evidence type="ECO:0000313" key="2">
    <source>
        <dbReference type="Proteomes" id="UP000466794"/>
    </source>
</evidence>
<protein>
    <recommendedName>
        <fullName evidence="3">MerR family transcriptional regulator</fullName>
    </recommendedName>
</protein>
<evidence type="ECO:0000313" key="1">
    <source>
        <dbReference type="EMBL" id="MVU79487.1"/>
    </source>
</evidence>
<sequence length="76" mass="9217">MTTHYESSHPRVRRWANTKDAAAHIHRHPEVLRRWHRERDEHPWLPMPRRVGKNLLWDLDELDAAIDARVDRPEGR</sequence>